<keyword evidence="3" id="KW-0285">Flavoprotein</keyword>
<feature type="domain" description="FAD dependent oxidoreductase" evidence="5">
    <location>
        <begin position="2"/>
        <end position="342"/>
    </location>
</feature>
<dbReference type="PANTHER" id="PTHR13847">
    <property type="entry name" value="SARCOSINE DEHYDROGENASE-RELATED"/>
    <property type="match status" value="1"/>
</dbReference>
<dbReference type="STRING" id="1435377.SUSAZ_07830"/>
<dbReference type="Proteomes" id="UP000060043">
    <property type="component" value="Chromosome"/>
</dbReference>
<sequence>MKVAIIGGGIVGSFIAYYLSREGVDVTIYEKSSLGSGSVHAAGLIEPYRFDKINTTGMIKKMLSYVGKKVTIVKQLNPEWIKSLLSILNKEPPQEAWDIIRRMATFSLKEYKRMAEEVNDFDYEENGLLEIYQDRLNLEHGVEEEKRNPFNPKFEVIDVKGFSGAIYFPELSKLNTYKFMERMKRELKGVKIEIREIVNLDEISKGYDTVVLSAGVWLSKLGMPITSFKGYGYRVSGEMLVKYPSVISELGVAVVKNSDHIKITGGFDADFSADVERAKIFLDAGGCLAKIDKVYDLSMGYRPCSPDGFPIIGRVGQFVISTGACRLGWSFGPSMGKFTADLVLDRVKSYGYLSRLLNGRNLSVPKL</sequence>
<reference evidence="8 9" key="1">
    <citation type="submission" date="2015-12" db="EMBL/GenBank/DDBJ databases">
        <title>A stable core within a dynamic pangenome in Sulfolobus acidocaldarius.</title>
        <authorList>
            <person name="Anderson R."/>
            <person name="Kouris A."/>
            <person name="Seward C."/>
            <person name="Campbell K."/>
            <person name="Whitaker R."/>
        </authorList>
    </citation>
    <scope>NUCLEOTIDE SEQUENCE [LARGE SCALE GENOMIC DNA]</scope>
    <source>
        <strain evidence="6 9">GG12-C01-09</strain>
        <strain evidence="7 8">NG05B_CO5_07</strain>
    </source>
</reference>
<evidence type="ECO:0000313" key="8">
    <source>
        <dbReference type="Proteomes" id="UP000060043"/>
    </source>
</evidence>
<evidence type="ECO:0000256" key="3">
    <source>
        <dbReference type="ARBA" id="ARBA00022630"/>
    </source>
</evidence>
<keyword evidence="4" id="KW-0560">Oxidoreductase</keyword>
<dbReference type="Proteomes" id="UP000065473">
    <property type="component" value="Chromosome"/>
</dbReference>
<dbReference type="Gene3D" id="3.30.9.10">
    <property type="entry name" value="D-Amino Acid Oxidase, subunit A, domain 2"/>
    <property type="match status" value="1"/>
</dbReference>
<name>A0A0U3FKR8_9CREN</name>
<dbReference type="EMBL" id="CP013695">
    <property type="protein sequence ID" value="ALU30923.1"/>
    <property type="molecule type" value="Genomic_DNA"/>
</dbReference>
<evidence type="ECO:0000259" key="5">
    <source>
        <dbReference type="Pfam" id="PF01266"/>
    </source>
</evidence>
<evidence type="ECO:0000256" key="1">
    <source>
        <dbReference type="ARBA" id="ARBA00001974"/>
    </source>
</evidence>
<evidence type="ECO:0000313" key="6">
    <source>
        <dbReference type="EMBL" id="ALU30208.1"/>
    </source>
</evidence>
<dbReference type="OrthoDB" id="168391at2157"/>
<comment type="similarity">
    <text evidence="2">Belongs to the DadA oxidoreductase family.</text>
</comment>
<dbReference type="GO" id="GO:0016491">
    <property type="term" value="F:oxidoreductase activity"/>
    <property type="evidence" value="ECO:0007669"/>
    <property type="project" value="UniProtKB-KW"/>
</dbReference>
<dbReference type="SUPFAM" id="SSF51971">
    <property type="entry name" value="Nucleotide-binding domain"/>
    <property type="match status" value="1"/>
</dbReference>
<accession>A0A0U3FKR8</accession>
<dbReference type="OMA" id="KGYGFRT"/>
<organism evidence="7 8">
    <name type="scientific">Sulfolobus acidocaldarius</name>
    <dbReference type="NCBI Taxonomy" id="2285"/>
    <lineage>
        <taxon>Archaea</taxon>
        <taxon>Thermoproteota</taxon>
        <taxon>Thermoprotei</taxon>
        <taxon>Sulfolobales</taxon>
        <taxon>Sulfolobaceae</taxon>
        <taxon>Sulfolobus</taxon>
    </lineage>
</organism>
<dbReference type="RefSeq" id="WP_011278466.1">
    <property type="nucleotide sequence ID" value="NZ_BHWZ01000004.1"/>
</dbReference>
<dbReference type="GO" id="GO:0005737">
    <property type="term" value="C:cytoplasm"/>
    <property type="evidence" value="ECO:0007669"/>
    <property type="project" value="TreeGrafter"/>
</dbReference>
<dbReference type="InterPro" id="IPR006076">
    <property type="entry name" value="FAD-dep_OxRdtase"/>
</dbReference>
<gene>
    <name evidence="6" type="ORF">ATY89_09850</name>
    <name evidence="7" type="ORF">ATZ20_01405</name>
</gene>
<dbReference type="EMBL" id="CP013694">
    <property type="protein sequence ID" value="ALU30208.1"/>
    <property type="molecule type" value="Genomic_DNA"/>
</dbReference>
<dbReference type="PANTHER" id="PTHR13847:SF286">
    <property type="entry name" value="D-AMINO ACID DEHYDROGENASE"/>
    <property type="match status" value="1"/>
</dbReference>
<comment type="cofactor">
    <cofactor evidence="1">
        <name>FAD</name>
        <dbReference type="ChEBI" id="CHEBI:57692"/>
    </cofactor>
</comment>
<evidence type="ECO:0000313" key="7">
    <source>
        <dbReference type="EMBL" id="ALU30923.1"/>
    </source>
</evidence>
<evidence type="ECO:0000256" key="2">
    <source>
        <dbReference type="ARBA" id="ARBA00009410"/>
    </source>
</evidence>
<dbReference type="Pfam" id="PF01266">
    <property type="entry name" value="DAO"/>
    <property type="match status" value="1"/>
</dbReference>
<evidence type="ECO:0000313" key="9">
    <source>
        <dbReference type="Proteomes" id="UP000065473"/>
    </source>
</evidence>
<proteinExistence type="inferred from homology"/>
<evidence type="ECO:0000256" key="4">
    <source>
        <dbReference type="ARBA" id="ARBA00023002"/>
    </source>
</evidence>
<dbReference type="Gene3D" id="3.50.50.60">
    <property type="entry name" value="FAD/NAD(P)-binding domain"/>
    <property type="match status" value="2"/>
</dbReference>
<dbReference type="InterPro" id="IPR036188">
    <property type="entry name" value="FAD/NAD-bd_sf"/>
</dbReference>
<dbReference type="PaxDb" id="1435377-SUSAZ_07830"/>
<dbReference type="GeneID" id="14552145"/>
<protein>
    <submittedName>
        <fullName evidence="7">FAD-dependent oxidoreductase</fullName>
    </submittedName>
</protein>
<dbReference type="AlphaFoldDB" id="A0A0U3FKR8"/>